<reference evidence="2" key="2">
    <citation type="journal article" date="2019" name="IMA Fungus">
        <title>Genome sequencing and comparison of five Tilletia species to identify candidate genes for the detection of regulated species infecting wheat.</title>
        <authorList>
            <person name="Nguyen H.D.T."/>
            <person name="Sultana T."/>
            <person name="Kesanakurti P."/>
            <person name="Hambleton S."/>
        </authorList>
    </citation>
    <scope>NUCLEOTIDE SEQUENCE</scope>
    <source>
        <strain evidence="2">DAOMC 236426</strain>
    </source>
</reference>
<feature type="region of interest" description="Disordered" evidence="1">
    <location>
        <begin position="157"/>
        <end position="179"/>
    </location>
</feature>
<organism evidence="2 3">
    <name type="scientific">Tilletia controversa</name>
    <name type="common">dwarf bunt fungus</name>
    <dbReference type="NCBI Taxonomy" id="13291"/>
    <lineage>
        <taxon>Eukaryota</taxon>
        <taxon>Fungi</taxon>
        <taxon>Dikarya</taxon>
        <taxon>Basidiomycota</taxon>
        <taxon>Ustilaginomycotina</taxon>
        <taxon>Exobasidiomycetes</taxon>
        <taxon>Tilletiales</taxon>
        <taxon>Tilletiaceae</taxon>
        <taxon>Tilletia</taxon>
    </lineage>
</organism>
<protein>
    <submittedName>
        <fullName evidence="2">Uncharacterized protein</fullName>
    </submittedName>
</protein>
<keyword evidence="3" id="KW-1185">Reference proteome</keyword>
<evidence type="ECO:0000313" key="3">
    <source>
        <dbReference type="Proteomes" id="UP000077684"/>
    </source>
</evidence>
<feature type="compositionally biased region" description="Basic and acidic residues" evidence="1">
    <location>
        <begin position="18"/>
        <end position="33"/>
    </location>
</feature>
<dbReference type="EMBL" id="LWDE02000145">
    <property type="protein sequence ID" value="KAE8252637.1"/>
    <property type="molecule type" value="Genomic_DNA"/>
</dbReference>
<accession>A0A8X7MYD1</accession>
<feature type="compositionally biased region" description="Basic and acidic residues" evidence="1">
    <location>
        <begin position="40"/>
        <end position="61"/>
    </location>
</feature>
<evidence type="ECO:0000313" key="2">
    <source>
        <dbReference type="EMBL" id="KAE8252637.1"/>
    </source>
</evidence>
<feature type="compositionally biased region" description="Basic and acidic residues" evidence="1">
    <location>
        <begin position="124"/>
        <end position="134"/>
    </location>
</feature>
<feature type="region of interest" description="Disordered" evidence="1">
    <location>
        <begin position="1"/>
        <end position="141"/>
    </location>
</feature>
<sequence>MSSYDGDYYYAQSDDDYSDRFDSDRYDYDHYDNSYDGDDGGGHEGYDDGYDTGRQDDHEAAQDDANTVPARRHDSDSSDSSDSDDERLAYYFRRYAPTGTPSASDPIAAQPQHHVDRSQQAPVSEDRWNSEARQRPRASGASALIFGFEDNPLPFYSAPGWPHPDSRSPHAPHPTPLSSTAAIAGRSTFNFCTPLLLRQPVR</sequence>
<feature type="compositionally biased region" description="Low complexity" evidence="1">
    <location>
        <begin position="1"/>
        <end position="12"/>
    </location>
</feature>
<name>A0A8X7MYD1_9BASI</name>
<reference evidence="2" key="1">
    <citation type="submission" date="2016-04" db="EMBL/GenBank/DDBJ databases">
        <authorList>
            <person name="Nguyen H.D."/>
            <person name="Samba Siva P."/>
            <person name="Cullis J."/>
            <person name="Levesque C.A."/>
            <person name="Hambleton S."/>
        </authorList>
    </citation>
    <scope>NUCLEOTIDE SEQUENCE</scope>
    <source>
        <strain evidence="2">DAOMC 236426</strain>
    </source>
</reference>
<evidence type="ECO:0000256" key="1">
    <source>
        <dbReference type="SAM" id="MobiDB-lite"/>
    </source>
</evidence>
<gene>
    <name evidence="2" type="ORF">A4X06_0g2040</name>
</gene>
<dbReference type="Proteomes" id="UP000077684">
    <property type="component" value="Unassembled WGS sequence"/>
</dbReference>
<proteinExistence type="predicted"/>
<dbReference type="AlphaFoldDB" id="A0A8X7MYD1"/>
<comment type="caution">
    <text evidence="2">The sequence shown here is derived from an EMBL/GenBank/DDBJ whole genome shotgun (WGS) entry which is preliminary data.</text>
</comment>